<dbReference type="GO" id="GO:0050660">
    <property type="term" value="F:flavin adenine dinucleotide binding"/>
    <property type="evidence" value="ECO:0007669"/>
    <property type="project" value="TreeGrafter"/>
</dbReference>
<keyword evidence="3" id="KW-1185">Reference proteome</keyword>
<organism evidence="2 3">
    <name type="scientific">Podospora appendiculata</name>
    <dbReference type="NCBI Taxonomy" id="314037"/>
    <lineage>
        <taxon>Eukaryota</taxon>
        <taxon>Fungi</taxon>
        <taxon>Dikarya</taxon>
        <taxon>Ascomycota</taxon>
        <taxon>Pezizomycotina</taxon>
        <taxon>Sordariomycetes</taxon>
        <taxon>Sordariomycetidae</taxon>
        <taxon>Sordariales</taxon>
        <taxon>Podosporaceae</taxon>
        <taxon>Podospora</taxon>
    </lineage>
</organism>
<dbReference type="GO" id="GO:0004174">
    <property type="term" value="F:electron-transferring-flavoprotein dehydrogenase activity"/>
    <property type="evidence" value="ECO:0007669"/>
    <property type="project" value="TreeGrafter"/>
</dbReference>
<dbReference type="SUPFAM" id="SSF51905">
    <property type="entry name" value="FAD/NAD(P)-binding domain"/>
    <property type="match status" value="1"/>
</dbReference>
<dbReference type="InterPro" id="IPR023753">
    <property type="entry name" value="FAD/NAD-binding_dom"/>
</dbReference>
<dbReference type="InterPro" id="IPR036188">
    <property type="entry name" value="FAD/NAD-bd_sf"/>
</dbReference>
<reference evidence="2" key="2">
    <citation type="submission" date="2023-06" db="EMBL/GenBank/DDBJ databases">
        <authorList>
            <consortium name="Lawrence Berkeley National Laboratory"/>
            <person name="Haridas S."/>
            <person name="Hensen N."/>
            <person name="Bonometti L."/>
            <person name="Westerberg I."/>
            <person name="Brannstrom I.O."/>
            <person name="Guillou S."/>
            <person name="Cros-Aarteil S."/>
            <person name="Calhoun S."/>
            <person name="Kuo A."/>
            <person name="Mondo S."/>
            <person name="Pangilinan J."/>
            <person name="Riley R."/>
            <person name="Labutti K."/>
            <person name="Andreopoulos B."/>
            <person name="Lipzen A."/>
            <person name="Chen C."/>
            <person name="Yanf M."/>
            <person name="Daum C."/>
            <person name="Ng V."/>
            <person name="Clum A."/>
            <person name="Steindorff A."/>
            <person name="Ohm R."/>
            <person name="Martin F."/>
            <person name="Silar P."/>
            <person name="Natvig D."/>
            <person name="Lalanne C."/>
            <person name="Gautier V."/>
            <person name="Ament-Velasquez S.L."/>
            <person name="Kruys A."/>
            <person name="Hutchinson M.I."/>
            <person name="Powell A.J."/>
            <person name="Barry K."/>
            <person name="Miller A.N."/>
            <person name="Grigoriev I.V."/>
            <person name="Debuchy R."/>
            <person name="Gladieux P."/>
            <person name="Thoren M.H."/>
            <person name="Johannesson H."/>
        </authorList>
    </citation>
    <scope>NUCLEOTIDE SEQUENCE</scope>
    <source>
        <strain evidence="2">CBS 314.62</strain>
    </source>
</reference>
<dbReference type="EMBL" id="JAULSO010000002">
    <property type="protein sequence ID" value="KAK3690116.1"/>
    <property type="molecule type" value="Genomic_DNA"/>
</dbReference>
<protein>
    <recommendedName>
        <fullName evidence="1">FAD/NAD(P)-binding domain-containing protein</fullName>
    </recommendedName>
</protein>
<evidence type="ECO:0000313" key="2">
    <source>
        <dbReference type="EMBL" id="KAK3690116.1"/>
    </source>
</evidence>
<dbReference type="PANTHER" id="PTHR43735">
    <property type="entry name" value="APOPTOSIS-INDUCING FACTOR 1"/>
    <property type="match status" value="1"/>
</dbReference>
<gene>
    <name evidence="2" type="ORF">B0T22DRAFT_441538</name>
</gene>
<proteinExistence type="predicted"/>
<comment type="caution">
    <text evidence="2">The sequence shown here is derived from an EMBL/GenBank/DDBJ whole genome shotgun (WGS) entry which is preliminary data.</text>
</comment>
<dbReference type="PANTHER" id="PTHR43735:SF11">
    <property type="entry name" value="HYPOTHETICAL OXIDOREDUCTASE (EUROFUNG)"/>
    <property type="match status" value="1"/>
</dbReference>
<dbReference type="GO" id="GO:0005737">
    <property type="term" value="C:cytoplasm"/>
    <property type="evidence" value="ECO:0007669"/>
    <property type="project" value="TreeGrafter"/>
</dbReference>
<dbReference type="PRINTS" id="PR00368">
    <property type="entry name" value="FADPNR"/>
</dbReference>
<accession>A0AAE0XCU7</accession>
<name>A0AAE0XCU7_9PEZI</name>
<sequence>MAVSTLRNVVVVGGSYVGVAAATELASLLPATHRVLLIEPHSHFHHLFAFPRFAIVPGFEHKAFIPYTSLFAGYPNAQHEVVRARAVSLQPQQLTLDREWHGSKQLSFDYLVAATGSRLSPPGAMEDDDKAPSVAYLQAYQQGIKRSNSVTVIGGGAVGVQMACDLKEVYPEKDITLIHSRSQLMPVYHEGLSNLIKKRFAELGINLVTESRVVVPAGGFPTTGTSPFEITLQDGRTLTTDFAIVATGQIPNKQFITAPGGLEPSAPDSLINPKSGYVRVRPTLQFSDPKYPHLFAVGDIADSGAHKAARPGAVQAAVAAKNIAAMLAGGAPSETITVAPAGIHLTLGLTQNVIFRNPAADQTEPFINLKDDGSRDMNIDGIWARRGIKVASPQDYHL</sequence>
<dbReference type="Pfam" id="PF07992">
    <property type="entry name" value="Pyr_redox_2"/>
    <property type="match status" value="1"/>
</dbReference>
<evidence type="ECO:0000259" key="1">
    <source>
        <dbReference type="Pfam" id="PF07992"/>
    </source>
</evidence>
<dbReference type="Proteomes" id="UP001270362">
    <property type="component" value="Unassembled WGS sequence"/>
</dbReference>
<reference evidence="2" key="1">
    <citation type="journal article" date="2023" name="Mol. Phylogenet. Evol.">
        <title>Genome-scale phylogeny and comparative genomics of the fungal order Sordariales.</title>
        <authorList>
            <person name="Hensen N."/>
            <person name="Bonometti L."/>
            <person name="Westerberg I."/>
            <person name="Brannstrom I.O."/>
            <person name="Guillou S."/>
            <person name="Cros-Aarteil S."/>
            <person name="Calhoun S."/>
            <person name="Haridas S."/>
            <person name="Kuo A."/>
            <person name="Mondo S."/>
            <person name="Pangilinan J."/>
            <person name="Riley R."/>
            <person name="LaButti K."/>
            <person name="Andreopoulos B."/>
            <person name="Lipzen A."/>
            <person name="Chen C."/>
            <person name="Yan M."/>
            <person name="Daum C."/>
            <person name="Ng V."/>
            <person name="Clum A."/>
            <person name="Steindorff A."/>
            <person name="Ohm R.A."/>
            <person name="Martin F."/>
            <person name="Silar P."/>
            <person name="Natvig D.O."/>
            <person name="Lalanne C."/>
            <person name="Gautier V."/>
            <person name="Ament-Velasquez S.L."/>
            <person name="Kruys A."/>
            <person name="Hutchinson M.I."/>
            <person name="Powell A.J."/>
            <person name="Barry K."/>
            <person name="Miller A.N."/>
            <person name="Grigoriev I.V."/>
            <person name="Debuchy R."/>
            <person name="Gladieux P."/>
            <person name="Hiltunen Thoren M."/>
            <person name="Johannesson H."/>
        </authorList>
    </citation>
    <scope>NUCLEOTIDE SEQUENCE</scope>
    <source>
        <strain evidence="2">CBS 314.62</strain>
    </source>
</reference>
<dbReference type="PRINTS" id="PR00411">
    <property type="entry name" value="PNDRDTASEI"/>
</dbReference>
<dbReference type="Gene3D" id="3.50.50.100">
    <property type="match status" value="1"/>
</dbReference>
<feature type="domain" description="FAD/NAD(P)-binding" evidence="1">
    <location>
        <begin position="8"/>
        <end position="319"/>
    </location>
</feature>
<evidence type="ECO:0000313" key="3">
    <source>
        <dbReference type="Proteomes" id="UP001270362"/>
    </source>
</evidence>
<dbReference type="AlphaFoldDB" id="A0AAE0XCU7"/>